<name>A0ABR5PWD5_9LACO</name>
<organism evidence="12 13">
    <name type="scientific">Lactobacillus gigeriorum DSM 23908 = CRBIP 24.85</name>
    <dbReference type="NCBI Taxonomy" id="1423751"/>
    <lineage>
        <taxon>Bacteria</taxon>
        <taxon>Bacillati</taxon>
        <taxon>Bacillota</taxon>
        <taxon>Bacilli</taxon>
        <taxon>Lactobacillales</taxon>
        <taxon>Lactobacillaceae</taxon>
        <taxon>Lactobacillus</taxon>
    </lineage>
</organism>
<sequence>MLKYLTKILTYLTKILKGTIMLQLKHLKKSYHVGDTVTKALDDVSISFRKQEFVAILGPSGSGKTTMLNVIGGLDRYDEGDLVINGKSTKSFKDTDWDAYRNNSVGFVFQNYNLISHLSIINNVELGMNLSGVPAKERRQKAIDALIKVGLKDHIHKNPNQLSGGQMQRVAIARAIANDPDILLCDEPTGALDTETSEQIMQLIKELAEDRLVIMVTHNPELAQEFATRIVNFQDGKILNDSNPFDESDEVDNFQLKRTKMSYWNAIKLSFTNIMTKKGRTILTSFASSIGIISIAVVLSISNGFQQQINTTMSKALAKYPVAIAPTATDLTAASQRKQSTKNVKNHGYLTVEKDQNEQSAHVNKLSPSYVDYIKKLNPDYANNISYQRGVNLNLLGKVQGKVQRVQFSNSDPETSSSPTAMRSQALSNIGIGSSVFPTTLKKSNGSFLKENYQLLAGKWPTKATDLVLVTDNRNTVNINALKNLGFKVTNGKKFKFSTLIGQEFSLVSNNDYYQALPNEMYIPNKVSQKMYDRGDKLHLAAVIRPKNEDSMALLATGIAYSDRLSQKVITENKNSAIVKAQKASSTSVFTGQKLSATMKKSTLQALGATTIPTGIMIYPNDFDAKDKVLDYLDKWNKGKKKKDQIIYTDLSSAVTTMTGGLLGGITTVLVAFAAISLITSMIMIGILTYTSVIERTKEIGVLKALGARKKDITRVFDAETFILGGFAGIIGVVIGYLLTFPINSIIYKLTDLVGVAQLNPVHALILVIISTILTLLGGHLPARMAAKKDAAIALRSE</sequence>
<protein>
    <submittedName>
        <fullName evidence="12">ABC superfamily ATP binding cassette transporter, ABC protein</fullName>
    </submittedName>
</protein>
<evidence type="ECO:0000256" key="9">
    <source>
        <dbReference type="ARBA" id="ARBA00038388"/>
    </source>
</evidence>
<dbReference type="PROSITE" id="PS50893">
    <property type="entry name" value="ABC_TRANSPORTER_2"/>
    <property type="match status" value="1"/>
</dbReference>
<evidence type="ECO:0000313" key="13">
    <source>
        <dbReference type="Proteomes" id="UP000051521"/>
    </source>
</evidence>
<feature type="transmembrane region" description="Helical" evidence="10">
    <location>
        <begin position="759"/>
        <end position="779"/>
    </location>
</feature>
<keyword evidence="8 10" id="KW-0472">Membrane</keyword>
<dbReference type="InterPro" id="IPR003439">
    <property type="entry name" value="ABC_transporter-like_ATP-bd"/>
</dbReference>
<dbReference type="Pfam" id="PF00005">
    <property type="entry name" value="ABC_tran"/>
    <property type="match status" value="1"/>
</dbReference>
<comment type="similarity">
    <text evidence="9">Belongs to the ABC transporter superfamily. Macrolide exporter (TC 3.A.1.122) family.</text>
</comment>
<feature type="transmembrane region" description="Helical" evidence="10">
    <location>
        <begin position="662"/>
        <end position="688"/>
    </location>
</feature>
<keyword evidence="13" id="KW-1185">Reference proteome</keyword>
<evidence type="ECO:0000259" key="11">
    <source>
        <dbReference type="PROSITE" id="PS50893"/>
    </source>
</evidence>
<feature type="transmembrane region" description="Helical" evidence="10">
    <location>
        <begin position="282"/>
        <end position="305"/>
    </location>
</feature>
<evidence type="ECO:0000256" key="6">
    <source>
        <dbReference type="ARBA" id="ARBA00022840"/>
    </source>
</evidence>
<dbReference type="SMART" id="SM00382">
    <property type="entry name" value="AAA"/>
    <property type="match status" value="1"/>
</dbReference>
<dbReference type="CDD" id="cd03255">
    <property type="entry name" value="ABC_MJ0796_LolCDE_FtsE"/>
    <property type="match status" value="1"/>
</dbReference>
<dbReference type="Gene3D" id="3.40.50.300">
    <property type="entry name" value="P-loop containing nucleotide triphosphate hydrolases"/>
    <property type="match status" value="1"/>
</dbReference>
<keyword evidence="6" id="KW-0067">ATP-binding</keyword>
<feature type="transmembrane region" description="Helical" evidence="10">
    <location>
        <begin position="719"/>
        <end position="739"/>
    </location>
</feature>
<dbReference type="Proteomes" id="UP000051521">
    <property type="component" value="Unassembled WGS sequence"/>
</dbReference>
<evidence type="ECO:0000256" key="4">
    <source>
        <dbReference type="ARBA" id="ARBA00022692"/>
    </source>
</evidence>
<feature type="domain" description="ABC transporter" evidence="11">
    <location>
        <begin position="22"/>
        <end position="260"/>
    </location>
</feature>
<evidence type="ECO:0000256" key="5">
    <source>
        <dbReference type="ARBA" id="ARBA00022741"/>
    </source>
</evidence>
<evidence type="ECO:0000256" key="3">
    <source>
        <dbReference type="ARBA" id="ARBA00022475"/>
    </source>
</evidence>
<proteinExistence type="inferred from homology"/>
<evidence type="ECO:0000256" key="10">
    <source>
        <dbReference type="SAM" id="Phobius"/>
    </source>
</evidence>
<comment type="caution">
    <text evidence="12">The sequence shown here is derived from an EMBL/GenBank/DDBJ whole genome shotgun (WGS) entry which is preliminary data.</text>
</comment>
<dbReference type="PANTHER" id="PTHR42798:SF6">
    <property type="entry name" value="CELL DIVISION ATP-BINDING PROTEIN FTSE"/>
    <property type="match status" value="1"/>
</dbReference>
<dbReference type="InterPro" id="IPR027417">
    <property type="entry name" value="P-loop_NTPase"/>
</dbReference>
<dbReference type="Pfam" id="PF02687">
    <property type="entry name" value="FtsX"/>
    <property type="match status" value="1"/>
</dbReference>
<comment type="subcellular location">
    <subcellularLocation>
        <location evidence="1">Cell inner membrane</location>
        <topology evidence="1">Multi-pass membrane protein</topology>
    </subcellularLocation>
</comment>
<dbReference type="PANTHER" id="PTHR42798">
    <property type="entry name" value="LIPOPROTEIN-RELEASING SYSTEM ATP-BINDING PROTEIN LOLD"/>
    <property type="match status" value="1"/>
</dbReference>
<dbReference type="InterPro" id="IPR003838">
    <property type="entry name" value="ABC3_permease_C"/>
</dbReference>
<dbReference type="InterPro" id="IPR017911">
    <property type="entry name" value="MacB-like_ATP-bd"/>
</dbReference>
<keyword evidence="4 10" id="KW-0812">Transmembrane</keyword>
<dbReference type="EMBL" id="AYZO01000006">
    <property type="protein sequence ID" value="KRN14046.1"/>
    <property type="molecule type" value="Genomic_DNA"/>
</dbReference>
<evidence type="ECO:0000313" key="12">
    <source>
        <dbReference type="EMBL" id="KRN14046.1"/>
    </source>
</evidence>
<keyword evidence="2" id="KW-0813">Transport</keyword>
<keyword evidence="3" id="KW-1003">Cell membrane</keyword>
<keyword evidence="5" id="KW-0547">Nucleotide-binding</keyword>
<evidence type="ECO:0000256" key="2">
    <source>
        <dbReference type="ARBA" id="ARBA00022448"/>
    </source>
</evidence>
<accession>A0ABR5PWD5</accession>
<evidence type="ECO:0000256" key="7">
    <source>
        <dbReference type="ARBA" id="ARBA00022989"/>
    </source>
</evidence>
<keyword evidence="7 10" id="KW-1133">Transmembrane helix</keyword>
<dbReference type="SUPFAM" id="SSF52540">
    <property type="entry name" value="P-loop containing nucleoside triphosphate hydrolases"/>
    <property type="match status" value="1"/>
</dbReference>
<dbReference type="PROSITE" id="PS00211">
    <property type="entry name" value="ABC_TRANSPORTER_1"/>
    <property type="match status" value="1"/>
</dbReference>
<evidence type="ECO:0000256" key="1">
    <source>
        <dbReference type="ARBA" id="ARBA00004429"/>
    </source>
</evidence>
<dbReference type="InterPro" id="IPR003593">
    <property type="entry name" value="AAA+_ATPase"/>
</dbReference>
<reference evidence="12 13" key="1">
    <citation type="journal article" date="2015" name="Genome Announc.">
        <title>Expanding the biotechnology potential of lactobacilli through comparative genomics of 213 strains and associated genera.</title>
        <authorList>
            <person name="Sun Z."/>
            <person name="Harris H.M."/>
            <person name="McCann A."/>
            <person name="Guo C."/>
            <person name="Argimon S."/>
            <person name="Zhang W."/>
            <person name="Yang X."/>
            <person name="Jeffery I.B."/>
            <person name="Cooney J.C."/>
            <person name="Kagawa T.F."/>
            <person name="Liu W."/>
            <person name="Song Y."/>
            <person name="Salvetti E."/>
            <person name="Wrobel A."/>
            <person name="Rasinkangas P."/>
            <person name="Parkhill J."/>
            <person name="Rea M.C."/>
            <person name="O'Sullivan O."/>
            <person name="Ritari J."/>
            <person name="Douillard F.P."/>
            <person name="Paul Ross R."/>
            <person name="Yang R."/>
            <person name="Briner A.E."/>
            <person name="Felis G.E."/>
            <person name="de Vos W.M."/>
            <person name="Barrangou R."/>
            <person name="Klaenhammer T.R."/>
            <person name="Caufield P.W."/>
            <person name="Cui Y."/>
            <person name="Zhang H."/>
            <person name="O'Toole P.W."/>
        </authorList>
    </citation>
    <scope>NUCLEOTIDE SEQUENCE [LARGE SCALE GENOMIC DNA]</scope>
    <source>
        <strain evidence="12 13">DSM 23908</strain>
    </source>
</reference>
<evidence type="ECO:0000256" key="8">
    <source>
        <dbReference type="ARBA" id="ARBA00023136"/>
    </source>
</evidence>
<dbReference type="InterPro" id="IPR017871">
    <property type="entry name" value="ABC_transporter-like_CS"/>
</dbReference>
<gene>
    <name evidence="12" type="ORF">FC38_GL001635</name>
</gene>